<reference evidence="2 3" key="1">
    <citation type="submission" date="2009-01" db="EMBL/GenBank/DDBJ databases">
        <title>Complete sequence of Geobacter sp. FRC-32.</title>
        <authorList>
            <consortium name="US DOE Joint Genome Institute"/>
            <person name="Lucas S."/>
            <person name="Copeland A."/>
            <person name="Lapidus A."/>
            <person name="Glavina del Rio T."/>
            <person name="Dalin E."/>
            <person name="Tice H."/>
            <person name="Bruce D."/>
            <person name="Goodwin L."/>
            <person name="Pitluck S."/>
            <person name="Saunders E."/>
            <person name="Brettin T."/>
            <person name="Detter J.C."/>
            <person name="Han C."/>
            <person name="Larimer F."/>
            <person name="Land M."/>
            <person name="Hauser L."/>
            <person name="Kyrpides N."/>
            <person name="Ovchinnikova G."/>
            <person name="Kostka J."/>
            <person name="Richardson P."/>
        </authorList>
    </citation>
    <scope>NUCLEOTIDE SEQUENCE [LARGE SCALE GENOMIC DNA]</scope>
    <source>
        <strain evidence="3">DSM 22248 / JCM 15807 / FRC-32</strain>
    </source>
</reference>
<name>B9M0K3_GEODF</name>
<dbReference type="InterPro" id="IPR021457">
    <property type="entry name" value="DUF3108"/>
</dbReference>
<keyword evidence="1" id="KW-0732">Signal</keyword>
<accession>B9M0K3</accession>
<evidence type="ECO:0000256" key="1">
    <source>
        <dbReference type="SAM" id="SignalP"/>
    </source>
</evidence>
<dbReference type="Pfam" id="PF11306">
    <property type="entry name" value="DUF3108"/>
    <property type="match status" value="1"/>
</dbReference>
<dbReference type="Proteomes" id="UP000007721">
    <property type="component" value="Chromosome"/>
</dbReference>
<protein>
    <recommendedName>
        <fullName evidence="4">DUF3108 domain-containing protein</fullName>
    </recommendedName>
</protein>
<feature type="chain" id="PRO_5002886518" description="DUF3108 domain-containing protein" evidence="1">
    <location>
        <begin position="27"/>
        <end position="252"/>
    </location>
</feature>
<organism evidence="2 3">
    <name type="scientific">Geotalea daltonii (strain DSM 22248 / JCM 15807 / FRC-32)</name>
    <name type="common">Geobacter daltonii</name>
    <dbReference type="NCBI Taxonomy" id="316067"/>
    <lineage>
        <taxon>Bacteria</taxon>
        <taxon>Pseudomonadati</taxon>
        <taxon>Thermodesulfobacteriota</taxon>
        <taxon>Desulfuromonadia</taxon>
        <taxon>Geobacterales</taxon>
        <taxon>Geobacteraceae</taxon>
        <taxon>Geotalea</taxon>
    </lineage>
</organism>
<evidence type="ECO:0000313" key="3">
    <source>
        <dbReference type="Proteomes" id="UP000007721"/>
    </source>
</evidence>
<evidence type="ECO:0000313" key="2">
    <source>
        <dbReference type="EMBL" id="ACM19040.1"/>
    </source>
</evidence>
<dbReference type="RefSeq" id="WP_012645769.1">
    <property type="nucleotide sequence ID" value="NC_011979.1"/>
</dbReference>
<dbReference type="KEGG" id="geo:Geob_0675"/>
<dbReference type="STRING" id="316067.Geob_0675"/>
<dbReference type="OrthoDB" id="9806641at2"/>
<keyword evidence="3" id="KW-1185">Reference proteome</keyword>
<feature type="signal peptide" evidence="1">
    <location>
        <begin position="1"/>
        <end position="26"/>
    </location>
</feature>
<dbReference type="EMBL" id="CP001390">
    <property type="protein sequence ID" value="ACM19040.1"/>
    <property type="molecule type" value="Genomic_DNA"/>
</dbReference>
<sequence>MKKSLHPIVCSCIVTLLLFFSSVAGAFTIPERLVFNISWSGIKAGTATQEISSDGENLRMVSTARSAAWLSAFFTVDDRIESLMGKGSPGLPLGLPASYTEKVHEGPTRRHKVVNFNHRQQQAVIEDLLGKTRTTLPVTPITYDSLSCFYYARMQKMEPGTSFYVDVFDGKRLHNTQVKVVRRETLDTDLGEFRTVLIMPILKTEGIFSKTGDIHIWLTDDERRIPVKMRSKVKIGSITATLAGGSYWPEKK</sequence>
<dbReference type="HOGENOM" id="CLU_073797_3_1_7"/>
<evidence type="ECO:0008006" key="4">
    <source>
        <dbReference type="Google" id="ProtNLM"/>
    </source>
</evidence>
<dbReference type="AlphaFoldDB" id="B9M0K3"/>
<dbReference type="eggNOG" id="COG3170">
    <property type="taxonomic scope" value="Bacteria"/>
</dbReference>
<gene>
    <name evidence="2" type="ordered locus">Geob_0675</name>
</gene>
<proteinExistence type="predicted"/>